<comment type="caution">
    <text evidence="1">The sequence shown here is derived from an EMBL/GenBank/DDBJ whole genome shotgun (WGS) entry which is preliminary data.</text>
</comment>
<gene>
    <name evidence="1" type="ORF">J0A65_21565</name>
</gene>
<proteinExistence type="predicted"/>
<organism evidence="1 2">
    <name type="scientific">Bowmanella yangjiangensis</name>
    <dbReference type="NCBI Taxonomy" id="2811230"/>
    <lineage>
        <taxon>Bacteria</taxon>
        <taxon>Pseudomonadati</taxon>
        <taxon>Pseudomonadota</taxon>
        <taxon>Gammaproteobacteria</taxon>
        <taxon>Alteromonadales</taxon>
        <taxon>Alteromonadaceae</taxon>
        <taxon>Bowmanella</taxon>
    </lineage>
</organism>
<accession>A0ABS3D278</accession>
<sequence>TLLTGQSQSLVIENNPGVMTPEEIAERFSALQALKTHPRDQQVNSALMARLERLYQESLGDLREHVGVLAGHFSAVLERQDEREIREARAELLTRLDSIESGY</sequence>
<keyword evidence="2" id="KW-1185">Reference proteome</keyword>
<dbReference type="EMBL" id="JAFKCS010000071">
    <property type="protein sequence ID" value="MBN7822466.1"/>
    <property type="molecule type" value="Genomic_DNA"/>
</dbReference>
<reference evidence="1 2" key="1">
    <citation type="submission" date="2021-03" db="EMBL/GenBank/DDBJ databases">
        <title>novel species isolated from a fishpond in China.</title>
        <authorList>
            <person name="Lu H."/>
            <person name="Cai Z."/>
        </authorList>
    </citation>
    <scope>NUCLEOTIDE SEQUENCE [LARGE SCALE GENOMIC DNA]</scope>
    <source>
        <strain evidence="1 2">Y57</strain>
    </source>
</reference>
<evidence type="ECO:0000313" key="1">
    <source>
        <dbReference type="EMBL" id="MBN7822466.1"/>
    </source>
</evidence>
<feature type="non-terminal residue" evidence="1">
    <location>
        <position position="1"/>
    </location>
</feature>
<evidence type="ECO:0000313" key="2">
    <source>
        <dbReference type="Proteomes" id="UP000663992"/>
    </source>
</evidence>
<name>A0ABS3D278_9ALTE</name>
<dbReference type="Proteomes" id="UP000663992">
    <property type="component" value="Unassembled WGS sequence"/>
</dbReference>
<protein>
    <submittedName>
        <fullName evidence="1">Molecular chaperone HscC</fullName>
    </submittedName>
</protein>